<evidence type="ECO:0000313" key="10">
    <source>
        <dbReference type="Proteomes" id="UP000291020"/>
    </source>
</evidence>
<dbReference type="GO" id="GO:0044331">
    <property type="term" value="P:cell-cell adhesion mediated by cadherin"/>
    <property type="evidence" value="ECO:0007669"/>
    <property type="project" value="TreeGrafter"/>
</dbReference>
<reference evidence="10" key="1">
    <citation type="journal article" date="2017" name="PLoS ONE">
        <title>The Agassiz's desert tortoise genome provides a resource for the conservation of a threatened species.</title>
        <authorList>
            <person name="Tollis M."/>
            <person name="DeNardo D.F."/>
            <person name="Cornelius J.A."/>
            <person name="Dolby G.A."/>
            <person name="Edwards T."/>
            <person name="Henen B.T."/>
            <person name="Karl A.E."/>
            <person name="Murphy R.W."/>
            <person name="Kusumi K."/>
        </authorList>
    </citation>
    <scope>NUCLEOTIDE SEQUENCE [LARGE SCALE GENOMIC DNA]</scope>
</reference>
<dbReference type="CDD" id="cd11304">
    <property type="entry name" value="Cadherin_repeat"/>
    <property type="match status" value="2"/>
</dbReference>
<dbReference type="PROSITE" id="PS00232">
    <property type="entry name" value="CADHERIN_1"/>
    <property type="match status" value="1"/>
</dbReference>
<dbReference type="GO" id="GO:0005912">
    <property type="term" value="C:adherens junction"/>
    <property type="evidence" value="ECO:0007669"/>
    <property type="project" value="TreeGrafter"/>
</dbReference>
<dbReference type="SMART" id="SM00112">
    <property type="entry name" value="CA"/>
    <property type="match status" value="1"/>
</dbReference>
<dbReference type="InterPro" id="IPR020894">
    <property type="entry name" value="Cadherin_CS"/>
</dbReference>
<evidence type="ECO:0000256" key="7">
    <source>
        <dbReference type="SAM" id="SignalP"/>
    </source>
</evidence>
<dbReference type="GO" id="GO:0016342">
    <property type="term" value="C:catenin complex"/>
    <property type="evidence" value="ECO:0007669"/>
    <property type="project" value="TreeGrafter"/>
</dbReference>
<comment type="subcellular location">
    <subcellularLocation>
        <location evidence="1">Membrane</location>
    </subcellularLocation>
</comment>
<dbReference type="PANTHER" id="PTHR24027">
    <property type="entry name" value="CADHERIN-23"/>
    <property type="match status" value="1"/>
</dbReference>
<dbReference type="PRINTS" id="PR00205">
    <property type="entry name" value="CADHERIN"/>
</dbReference>
<name>A0A452J439_9SAUR</name>
<evidence type="ECO:0000256" key="4">
    <source>
        <dbReference type="ARBA" id="ARBA00023136"/>
    </source>
</evidence>
<feature type="transmembrane region" description="Helical" evidence="6">
    <location>
        <begin position="224"/>
        <end position="246"/>
    </location>
</feature>
<dbReference type="GO" id="GO:0000902">
    <property type="term" value="P:cell morphogenesis"/>
    <property type="evidence" value="ECO:0007669"/>
    <property type="project" value="TreeGrafter"/>
</dbReference>
<dbReference type="InterPro" id="IPR002126">
    <property type="entry name" value="Cadherin-like_dom"/>
</dbReference>
<feature type="domain" description="Cadherin" evidence="8">
    <location>
        <begin position="161"/>
        <end position="216"/>
    </location>
</feature>
<evidence type="ECO:0000256" key="6">
    <source>
        <dbReference type="SAM" id="Phobius"/>
    </source>
</evidence>
<dbReference type="Gene3D" id="2.60.40.60">
    <property type="entry name" value="Cadherins"/>
    <property type="match status" value="2"/>
</dbReference>
<dbReference type="FunFam" id="2.60.40.60:FF:000009">
    <property type="entry name" value="Cadherin 24"/>
    <property type="match status" value="1"/>
</dbReference>
<evidence type="ECO:0000256" key="1">
    <source>
        <dbReference type="ARBA" id="ARBA00004370"/>
    </source>
</evidence>
<evidence type="ECO:0000313" key="9">
    <source>
        <dbReference type="Ensembl" id="ENSGAGP00000035214.1"/>
    </source>
</evidence>
<dbReference type="InterPro" id="IPR039808">
    <property type="entry name" value="Cadherin"/>
</dbReference>
<dbReference type="PANTHER" id="PTHR24027:SF96">
    <property type="entry name" value="CADHERIN-12"/>
    <property type="match status" value="1"/>
</dbReference>
<keyword evidence="6" id="KW-1133">Transmembrane helix</keyword>
<evidence type="ECO:0000256" key="2">
    <source>
        <dbReference type="ARBA" id="ARBA00022737"/>
    </source>
</evidence>
<keyword evidence="7" id="KW-0732">Signal</keyword>
<dbReference type="GO" id="GO:0034332">
    <property type="term" value="P:adherens junction organization"/>
    <property type="evidence" value="ECO:0007669"/>
    <property type="project" value="TreeGrafter"/>
</dbReference>
<dbReference type="GO" id="GO:0008013">
    <property type="term" value="F:beta-catenin binding"/>
    <property type="evidence" value="ECO:0007669"/>
    <property type="project" value="TreeGrafter"/>
</dbReference>
<keyword evidence="3 5" id="KW-0106">Calcium</keyword>
<dbReference type="GO" id="GO:0045296">
    <property type="term" value="F:cadherin binding"/>
    <property type="evidence" value="ECO:0007669"/>
    <property type="project" value="TreeGrafter"/>
</dbReference>
<dbReference type="Pfam" id="PF00028">
    <property type="entry name" value="Cadherin"/>
    <property type="match status" value="2"/>
</dbReference>
<evidence type="ECO:0000256" key="5">
    <source>
        <dbReference type="PROSITE-ProRule" id="PRU00043"/>
    </source>
</evidence>
<dbReference type="GO" id="GO:0007156">
    <property type="term" value="P:homophilic cell adhesion via plasma membrane adhesion molecules"/>
    <property type="evidence" value="ECO:0007669"/>
    <property type="project" value="InterPro"/>
</dbReference>
<keyword evidence="4 6" id="KW-0472">Membrane</keyword>
<keyword evidence="10" id="KW-1185">Reference proteome</keyword>
<keyword evidence="2" id="KW-0677">Repeat</keyword>
<reference evidence="9" key="2">
    <citation type="submission" date="2025-08" db="UniProtKB">
        <authorList>
            <consortium name="Ensembl"/>
        </authorList>
    </citation>
    <scope>IDENTIFICATION</scope>
</reference>
<dbReference type="InterPro" id="IPR015919">
    <property type="entry name" value="Cadherin-like_sf"/>
</dbReference>
<evidence type="ECO:0000256" key="3">
    <source>
        <dbReference type="ARBA" id="ARBA00022837"/>
    </source>
</evidence>
<feature type="domain" description="Cadherin" evidence="8">
    <location>
        <begin position="80"/>
        <end position="160"/>
    </location>
</feature>
<dbReference type="PROSITE" id="PS50268">
    <property type="entry name" value="CADHERIN_2"/>
    <property type="match status" value="2"/>
</dbReference>
<dbReference type="GO" id="GO:0016477">
    <property type="term" value="P:cell migration"/>
    <property type="evidence" value="ECO:0007669"/>
    <property type="project" value="TreeGrafter"/>
</dbReference>
<accession>A0A452J439</accession>
<dbReference type="GO" id="GO:0016339">
    <property type="term" value="P:calcium-dependent cell-cell adhesion via plasma membrane cell adhesion molecules"/>
    <property type="evidence" value="ECO:0007669"/>
    <property type="project" value="TreeGrafter"/>
</dbReference>
<keyword evidence="6" id="KW-0812">Transmembrane</keyword>
<feature type="chain" id="PRO_5019461512" description="Cadherin domain-containing protein" evidence="7">
    <location>
        <begin position="26"/>
        <end position="253"/>
    </location>
</feature>
<dbReference type="STRING" id="38772.ENSGAGP00000035214"/>
<dbReference type="GO" id="GO:0007043">
    <property type="term" value="P:cell-cell junction assembly"/>
    <property type="evidence" value="ECO:0007669"/>
    <property type="project" value="TreeGrafter"/>
</dbReference>
<evidence type="ECO:0000259" key="8">
    <source>
        <dbReference type="PROSITE" id="PS50268"/>
    </source>
</evidence>
<protein>
    <recommendedName>
        <fullName evidence="8">Cadherin domain-containing protein</fullName>
    </recommendedName>
</protein>
<organism evidence="9 10">
    <name type="scientific">Gopherus agassizii</name>
    <name type="common">Agassiz's desert tortoise</name>
    <dbReference type="NCBI Taxonomy" id="38772"/>
    <lineage>
        <taxon>Eukaryota</taxon>
        <taxon>Metazoa</taxon>
        <taxon>Chordata</taxon>
        <taxon>Craniata</taxon>
        <taxon>Vertebrata</taxon>
        <taxon>Euteleostomi</taxon>
        <taxon>Archelosauria</taxon>
        <taxon>Testudinata</taxon>
        <taxon>Testudines</taxon>
        <taxon>Cryptodira</taxon>
        <taxon>Durocryptodira</taxon>
        <taxon>Testudinoidea</taxon>
        <taxon>Testudinidae</taxon>
        <taxon>Gopherus</taxon>
    </lineage>
</organism>
<dbReference type="GO" id="GO:0005509">
    <property type="term" value="F:calcium ion binding"/>
    <property type="evidence" value="ECO:0007669"/>
    <property type="project" value="UniProtKB-UniRule"/>
</dbReference>
<proteinExistence type="predicted"/>
<dbReference type="AlphaFoldDB" id="A0A452J439"/>
<dbReference type="SUPFAM" id="SSF49313">
    <property type="entry name" value="Cadherin-like"/>
    <property type="match status" value="2"/>
</dbReference>
<reference evidence="9" key="3">
    <citation type="submission" date="2025-09" db="UniProtKB">
        <authorList>
            <consortium name="Ensembl"/>
        </authorList>
    </citation>
    <scope>IDENTIFICATION</scope>
</reference>
<dbReference type="Ensembl" id="ENSGAGT00000039874.1">
    <property type="protein sequence ID" value="ENSGAGP00000035214.1"/>
    <property type="gene ID" value="ENSGAGG00000025032.1"/>
</dbReference>
<sequence length="253" mass="28370">MFTRNCLSLLLWVLFDGGLLTPLHPQLQQTLEAQPRENVVTIPGRRSSAQRVKRGWVWNQFFVLEEYMGSEPQYVGKLHSDLDKGAGTVKYTLSGDGAGTVFTIDETTGDIHAIRSLDREEKPFYTLRAQAVDIDTRKPLEPESEFIIKVQDINDNEPKFLDGPYVASVPEMSPVGAYVLQVKATDADDPTYGNSARVVYSILQGQPYFSIDPKTGKCFISNNIIILLSNIYILIKQMGGSIIGVYRNKYLML</sequence>
<dbReference type="Proteomes" id="UP000291020">
    <property type="component" value="Unassembled WGS sequence"/>
</dbReference>
<feature type="signal peptide" evidence="7">
    <location>
        <begin position="1"/>
        <end position="25"/>
    </location>
</feature>